<dbReference type="GO" id="GO:0016887">
    <property type="term" value="F:ATP hydrolysis activity"/>
    <property type="evidence" value="ECO:0007669"/>
    <property type="project" value="InterPro"/>
</dbReference>
<dbReference type="GO" id="GO:0012505">
    <property type="term" value="C:endomembrane system"/>
    <property type="evidence" value="ECO:0007669"/>
    <property type="project" value="UniProtKB-SubCell"/>
</dbReference>
<dbReference type="Gene3D" id="2.70.150.10">
    <property type="entry name" value="Calcium-transporting ATPase, cytoplasmic transduction domain A"/>
    <property type="match status" value="1"/>
</dbReference>
<dbReference type="Pfam" id="PF00690">
    <property type="entry name" value="Cation_ATPase_N"/>
    <property type="match status" value="1"/>
</dbReference>
<keyword evidence="9 10" id="KW-0472">Membrane</keyword>
<feature type="transmembrane region" description="Helical" evidence="10">
    <location>
        <begin position="16"/>
        <end position="39"/>
    </location>
</feature>
<dbReference type="GO" id="GO:0005524">
    <property type="term" value="F:ATP binding"/>
    <property type="evidence" value="ECO:0007669"/>
    <property type="project" value="UniProtKB-KW"/>
</dbReference>
<dbReference type="EMBL" id="LAJX01000091">
    <property type="protein sequence ID" value="KJV06722.1"/>
    <property type="molecule type" value="Genomic_DNA"/>
</dbReference>
<dbReference type="FunFam" id="2.70.150.10:FF:000160">
    <property type="entry name" value="Sarcoplasmic/endoplasmic reticulum calcium ATPase 1"/>
    <property type="match status" value="1"/>
</dbReference>
<comment type="caution">
    <text evidence="12">The sequence shown here is derived from an EMBL/GenBank/DDBJ whole genome shotgun (WGS) entry which is preliminary data.</text>
</comment>
<keyword evidence="4" id="KW-0547">Nucleotide-binding</keyword>
<name>A0A0F3IJ76_9GAMM</name>
<dbReference type="SUPFAM" id="SSF81653">
    <property type="entry name" value="Calcium ATPase, transduction domain A"/>
    <property type="match status" value="1"/>
</dbReference>
<reference evidence="13" key="1">
    <citation type="submission" date="2015-03" db="EMBL/GenBank/DDBJ databases">
        <title>Draft genome sequence of a novel methanotroph (Sn10-6) isolated from flooded ricefield rhizosphere in India.</title>
        <authorList>
            <person name="Pandit P.S."/>
            <person name="Pore S.D."/>
            <person name="Arora P."/>
            <person name="Kapse N.G."/>
            <person name="Dhakephalkar P.K."/>
            <person name="Rahalkar M.C."/>
        </authorList>
    </citation>
    <scope>NUCLEOTIDE SEQUENCE [LARGE SCALE GENOMIC DNA]</scope>
    <source>
        <strain evidence="13">Sn10-6</strain>
    </source>
</reference>
<evidence type="ECO:0000256" key="1">
    <source>
        <dbReference type="ARBA" id="ARBA00004127"/>
    </source>
</evidence>
<keyword evidence="3 10" id="KW-0812">Transmembrane</keyword>
<dbReference type="RefSeq" id="WP_045779034.1">
    <property type="nucleotide sequence ID" value="NZ_LAJX01000091.1"/>
</dbReference>
<evidence type="ECO:0000313" key="13">
    <source>
        <dbReference type="Proteomes" id="UP000033684"/>
    </source>
</evidence>
<keyword evidence="5" id="KW-0067">ATP-binding</keyword>
<evidence type="ECO:0000256" key="7">
    <source>
        <dbReference type="ARBA" id="ARBA00022967"/>
    </source>
</evidence>
<dbReference type="InterPro" id="IPR004014">
    <property type="entry name" value="ATPase_P-typ_cation-transptr_N"/>
</dbReference>
<dbReference type="InterPro" id="IPR023298">
    <property type="entry name" value="ATPase_P-typ_TM_dom_sf"/>
</dbReference>
<feature type="domain" description="Cation-transporting P-type ATPase N-terminal" evidence="11">
    <location>
        <begin position="57"/>
        <end position="131"/>
    </location>
</feature>
<evidence type="ECO:0000256" key="5">
    <source>
        <dbReference type="ARBA" id="ARBA00022840"/>
    </source>
</evidence>
<dbReference type="Gene3D" id="1.20.1110.10">
    <property type="entry name" value="Calcium-transporting ATPase, transmembrane domain"/>
    <property type="match status" value="1"/>
</dbReference>
<feature type="transmembrane region" description="Helical" evidence="10">
    <location>
        <begin position="103"/>
        <end position="129"/>
    </location>
</feature>
<sequence>MFEQIKTLSLAMPASVGWLLLLVSFALLLVGFLLGRYFYRPQPIANKSAVLVPESMPWHLLSISHALEALKSHHTVGLTEAEANKRLLLVGVNRLHTEGQKSLLALFSAQFKSLLILILILAAVVAAAIGDIKDGLVIVVVVLINACLGFYQEFQAEHSLATLKKMLELKAKLRRDGCVKQVAAEDLVPGDIILVEAGDKLPADGRILTERALEVDESSLTGESLPVTKQSTPLAHVMLPLAERCNMVYMNTTVTAGHAEILVTATGDHTEIGCLARLLAQAQESDTPLQQQLDSLAKKTPSPCCVGSCQ</sequence>
<evidence type="ECO:0000256" key="4">
    <source>
        <dbReference type="ARBA" id="ARBA00022741"/>
    </source>
</evidence>
<gene>
    <name evidence="12" type="ORF">VZ94_09410</name>
</gene>
<evidence type="ECO:0000313" key="12">
    <source>
        <dbReference type="EMBL" id="KJV06722.1"/>
    </source>
</evidence>
<dbReference type="AlphaFoldDB" id="A0A0F3IJ76"/>
<proteinExistence type="predicted"/>
<dbReference type="InterPro" id="IPR001757">
    <property type="entry name" value="P_typ_ATPase"/>
</dbReference>
<dbReference type="SMART" id="SM00831">
    <property type="entry name" value="Cation_ATPase_N"/>
    <property type="match status" value="1"/>
</dbReference>
<dbReference type="GO" id="GO:0016020">
    <property type="term" value="C:membrane"/>
    <property type="evidence" value="ECO:0007669"/>
    <property type="project" value="InterPro"/>
</dbReference>
<dbReference type="InterPro" id="IPR059000">
    <property type="entry name" value="ATPase_P-type_domA"/>
</dbReference>
<evidence type="ECO:0000256" key="6">
    <source>
        <dbReference type="ARBA" id="ARBA00022842"/>
    </source>
</evidence>
<protein>
    <recommendedName>
        <fullName evidence="11">Cation-transporting P-type ATPase N-terminal domain-containing protein</fullName>
    </recommendedName>
</protein>
<evidence type="ECO:0000256" key="9">
    <source>
        <dbReference type="ARBA" id="ARBA00023136"/>
    </source>
</evidence>
<keyword evidence="8 10" id="KW-1133">Transmembrane helix</keyword>
<evidence type="ECO:0000256" key="3">
    <source>
        <dbReference type="ARBA" id="ARBA00022692"/>
    </source>
</evidence>
<organism evidence="12 13">
    <name type="scientific">Methylocucumis oryzae</name>
    <dbReference type="NCBI Taxonomy" id="1632867"/>
    <lineage>
        <taxon>Bacteria</taxon>
        <taxon>Pseudomonadati</taxon>
        <taxon>Pseudomonadota</taxon>
        <taxon>Gammaproteobacteria</taxon>
        <taxon>Methylococcales</taxon>
        <taxon>Methylococcaceae</taxon>
        <taxon>Methylocucumis</taxon>
    </lineage>
</organism>
<evidence type="ECO:0000256" key="2">
    <source>
        <dbReference type="ARBA" id="ARBA00022553"/>
    </source>
</evidence>
<dbReference type="NCBIfam" id="TIGR01494">
    <property type="entry name" value="ATPase_P-type"/>
    <property type="match status" value="1"/>
</dbReference>
<feature type="non-terminal residue" evidence="12">
    <location>
        <position position="310"/>
    </location>
</feature>
<dbReference type="Pfam" id="PF00122">
    <property type="entry name" value="E1-E2_ATPase"/>
    <property type="match status" value="1"/>
</dbReference>
<dbReference type="GO" id="GO:0022857">
    <property type="term" value="F:transmembrane transporter activity"/>
    <property type="evidence" value="ECO:0007669"/>
    <property type="project" value="UniProtKB-ARBA"/>
</dbReference>
<evidence type="ECO:0000256" key="8">
    <source>
        <dbReference type="ARBA" id="ARBA00022989"/>
    </source>
</evidence>
<keyword evidence="7" id="KW-1278">Translocase</keyword>
<dbReference type="PANTHER" id="PTHR42861">
    <property type="entry name" value="CALCIUM-TRANSPORTING ATPASE"/>
    <property type="match status" value="1"/>
</dbReference>
<dbReference type="Proteomes" id="UP000033684">
    <property type="component" value="Unassembled WGS sequence"/>
</dbReference>
<dbReference type="SUPFAM" id="SSF81665">
    <property type="entry name" value="Calcium ATPase, transmembrane domain M"/>
    <property type="match status" value="1"/>
</dbReference>
<evidence type="ECO:0000259" key="11">
    <source>
        <dbReference type="SMART" id="SM00831"/>
    </source>
</evidence>
<reference evidence="12 13" key="2">
    <citation type="journal article" date="2016" name="Microb. Ecol.">
        <title>Genome Characteristics of a Novel Type I Methanotroph (Sn10-6) Isolated from a Flooded Indian Rice Field.</title>
        <authorList>
            <person name="Rahalkar M.C."/>
            <person name="Pandit P.S."/>
            <person name="Dhakephalkar P.K."/>
            <person name="Pore S."/>
            <person name="Arora P."/>
            <person name="Kapse N."/>
        </authorList>
    </citation>
    <scope>NUCLEOTIDE SEQUENCE [LARGE SCALE GENOMIC DNA]</scope>
    <source>
        <strain evidence="12 13">Sn10-6</strain>
    </source>
</reference>
<evidence type="ECO:0000256" key="10">
    <source>
        <dbReference type="SAM" id="Phobius"/>
    </source>
</evidence>
<comment type="subcellular location">
    <subcellularLocation>
        <location evidence="1">Endomembrane system</location>
        <topology evidence="1">Multi-pass membrane protein</topology>
    </subcellularLocation>
</comment>
<keyword evidence="13" id="KW-1185">Reference proteome</keyword>
<keyword evidence="2" id="KW-0597">Phosphoprotein</keyword>
<dbReference type="InterPro" id="IPR008250">
    <property type="entry name" value="ATPase_P-typ_transduc_dom_A_sf"/>
</dbReference>
<accession>A0A0F3IJ76</accession>
<feature type="transmembrane region" description="Helical" evidence="10">
    <location>
        <begin position="135"/>
        <end position="154"/>
    </location>
</feature>
<keyword evidence="6" id="KW-0460">Magnesium</keyword>